<dbReference type="InterPro" id="IPR006521">
    <property type="entry name" value="Tail_protein_I"/>
</dbReference>
<evidence type="ECO:0000313" key="2">
    <source>
        <dbReference type="Proteomes" id="UP000092665"/>
    </source>
</evidence>
<dbReference type="NCBIfam" id="TIGR01634">
    <property type="entry name" value="tail_P2_I"/>
    <property type="match status" value="1"/>
</dbReference>
<gene>
    <name evidence="1" type="ORF">Phpb_02649</name>
</gene>
<proteinExistence type="predicted"/>
<dbReference type="AlphaFoldDB" id="A0A1B8YGN6"/>
<dbReference type="Pfam" id="PF09684">
    <property type="entry name" value="Tail_P2_I"/>
    <property type="match status" value="1"/>
</dbReference>
<sequence length="202" mass="22454" precursor="true">MNDRLLPTGSTVLEVAAAKACAQLQDVPVPLRQLWNPDTCPVELLPYLAWAWSVDRWDENWPATTKREVIKNSLFLHKHKGTVGAIRRVVEPLGYFIQIKEWWQTNDAPGTFRLEVGVRESGITAEIFSELERLISDAKPVSRHLIGLAVSLDISGVIHCAATSYIGDSLTVYPYLPELIETKGTAHAGSAVHLIDTMRILS</sequence>
<dbReference type="EMBL" id="LOIC01000072">
    <property type="protein sequence ID" value="OCA54205.1"/>
    <property type="molecule type" value="Genomic_DNA"/>
</dbReference>
<comment type="caution">
    <text evidence="1">The sequence shown here is derived from an EMBL/GenBank/DDBJ whole genome shotgun (WGS) entry which is preliminary data.</text>
</comment>
<name>A0A1B8YGN6_9GAMM</name>
<organism evidence="1 2">
    <name type="scientific">Photorhabdus namnaonensis</name>
    <dbReference type="NCBI Taxonomy" id="1851568"/>
    <lineage>
        <taxon>Bacteria</taxon>
        <taxon>Pseudomonadati</taxon>
        <taxon>Pseudomonadota</taxon>
        <taxon>Gammaproteobacteria</taxon>
        <taxon>Enterobacterales</taxon>
        <taxon>Morganellaceae</taxon>
        <taxon>Photorhabdus</taxon>
    </lineage>
</organism>
<keyword evidence="2" id="KW-1185">Reference proteome</keyword>
<protein>
    <submittedName>
        <fullName evidence="1">Phage tail protein</fullName>
    </submittedName>
</protein>
<dbReference type="PATRIC" id="fig|29488.15.peg.2920"/>
<dbReference type="Proteomes" id="UP000092665">
    <property type="component" value="Unassembled WGS sequence"/>
</dbReference>
<evidence type="ECO:0000313" key="1">
    <source>
        <dbReference type="EMBL" id="OCA54205.1"/>
    </source>
</evidence>
<accession>A0A1B8YGN6</accession>
<reference evidence="2" key="1">
    <citation type="submission" date="2015-11" db="EMBL/GenBank/DDBJ databases">
        <authorList>
            <person name="Tobias N.J."/>
            <person name="Mishra B."/>
            <person name="Gupta D.K."/>
            <person name="Thines M."/>
            <person name="Stinear T.P."/>
            <person name="Bode H.B."/>
        </authorList>
    </citation>
    <scope>NUCLEOTIDE SEQUENCE [LARGE SCALE GENOMIC DNA]</scope>
    <source>
        <strain evidence="2">PB45.5</strain>
    </source>
</reference>
<dbReference type="RefSeq" id="WP_065390722.1">
    <property type="nucleotide sequence ID" value="NZ_CAWMQN010000072.1"/>
</dbReference>